<evidence type="ECO:0000256" key="6">
    <source>
        <dbReference type="ARBA" id="ARBA00023157"/>
    </source>
</evidence>
<dbReference type="InterPro" id="IPR000433">
    <property type="entry name" value="Znf_ZZ"/>
</dbReference>
<comment type="subcellular location">
    <subcellularLocation>
        <location evidence="1">Cell envelope</location>
    </subcellularLocation>
</comment>
<dbReference type="InterPro" id="IPR036249">
    <property type="entry name" value="Thioredoxin-like_sf"/>
</dbReference>
<dbReference type="PANTHER" id="PTHR42852">
    <property type="entry name" value="THIOL:DISULFIDE INTERCHANGE PROTEIN DSBE"/>
    <property type="match status" value="1"/>
</dbReference>
<comment type="caution">
    <text evidence="9">The sequence shown here is derived from an EMBL/GenBank/DDBJ whole genome shotgun (WGS) entry which is preliminary data.</text>
</comment>
<dbReference type="InterPro" id="IPR012336">
    <property type="entry name" value="Thioredoxin-like_fold"/>
</dbReference>
<keyword evidence="10" id="KW-1185">Reference proteome</keyword>
<dbReference type="Gene3D" id="3.30.60.90">
    <property type="match status" value="1"/>
</dbReference>
<evidence type="ECO:0000256" key="3">
    <source>
        <dbReference type="ARBA" id="ARBA00022748"/>
    </source>
</evidence>
<dbReference type="InterPro" id="IPR043145">
    <property type="entry name" value="Znf_ZZ_sf"/>
</dbReference>
<dbReference type="InterPro" id="IPR013766">
    <property type="entry name" value="Thioredoxin_domain"/>
</dbReference>
<dbReference type="Pfam" id="PF13905">
    <property type="entry name" value="Thioredoxin_8"/>
    <property type="match status" value="1"/>
</dbReference>
<dbReference type="EMBL" id="CAJZBQ010000016">
    <property type="protein sequence ID" value="CAG9316487.1"/>
    <property type="molecule type" value="Genomic_DNA"/>
</dbReference>
<keyword evidence="2" id="KW-0479">Metal-binding</keyword>
<evidence type="ECO:0000256" key="1">
    <source>
        <dbReference type="ARBA" id="ARBA00004196"/>
    </source>
</evidence>
<dbReference type="Proteomes" id="UP001162131">
    <property type="component" value="Unassembled WGS sequence"/>
</dbReference>
<evidence type="ECO:0000259" key="8">
    <source>
        <dbReference type="PROSITE" id="PS51352"/>
    </source>
</evidence>
<evidence type="ECO:0000256" key="2">
    <source>
        <dbReference type="ARBA" id="ARBA00022723"/>
    </source>
</evidence>
<keyword evidence="7" id="KW-0676">Redox-active center</keyword>
<dbReference type="GO" id="GO:0017004">
    <property type="term" value="P:cytochrome complex assembly"/>
    <property type="evidence" value="ECO:0007669"/>
    <property type="project" value="UniProtKB-KW"/>
</dbReference>
<keyword evidence="4" id="KW-0863">Zinc-finger</keyword>
<reference evidence="9" key="1">
    <citation type="submission" date="2021-09" db="EMBL/GenBank/DDBJ databases">
        <authorList>
            <consortium name="AG Swart"/>
            <person name="Singh M."/>
            <person name="Singh A."/>
            <person name="Seah K."/>
            <person name="Emmerich C."/>
        </authorList>
    </citation>
    <scope>NUCLEOTIDE SEQUENCE</scope>
    <source>
        <strain evidence="9">ATCC30299</strain>
    </source>
</reference>
<dbReference type="Gene3D" id="3.40.30.10">
    <property type="entry name" value="Glutaredoxin"/>
    <property type="match status" value="2"/>
</dbReference>
<dbReference type="Pfam" id="PF00569">
    <property type="entry name" value="ZZ"/>
    <property type="match status" value="1"/>
</dbReference>
<dbReference type="GO" id="GO:0008270">
    <property type="term" value="F:zinc ion binding"/>
    <property type="evidence" value="ECO:0007669"/>
    <property type="project" value="UniProtKB-KW"/>
</dbReference>
<dbReference type="PANTHER" id="PTHR42852:SF6">
    <property type="entry name" value="THIOL:DISULFIDE INTERCHANGE PROTEIN DSBE"/>
    <property type="match status" value="1"/>
</dbReference>
<protein>
    <recommendedName>
        <fullName evidence="8">Thioredoxin domain-containing protein</fullName>
    </recommendedName>
</protein>
<dbReference type="SUPFAM" id="SSF57850">
    <property type="entry name" value="RING/U-box"/>
    <property type="match status" value="1"/>
</dbReference>
<evidence type="ECO:0000256" key="4">
    <source>
        <dbReference type="ARBA" id="ARBA00022771"/>
    </source>
</evidence>
<gene>
    <name evidence="9" type="ORF">BSTOLATCC_MIC16598</name>
</gene>
<evidence type="ECO:0000313" key="10">
    <source>
        <dbReference type="Proteomes" id="UP001162131"/>
    </source>
</evidence>
<keyword evidence="6" id="KW-1015">Disulfide bond</keyword>
<dbReference type="PROSITE" id="PS51352">
    <property type="entry name" value="THIOREDOXIN_2"/>
    <property type="match status" value="2"/>
</dbReference>
<keyword evidence="5" id="KW-0862">Zinc</keyword>
<evidence type="ECO:0000313" key="9">
    <source>
        <dbReference type="EMBL" id="CAG9316487.1"/>
    </source>
</evidence>
<evidence type="ECO:0000256" key="5">
    <source>
        <dbReference type="ARBA" id="ARBA00022833"/>
    </source>
</evidence>
<dbReference type="InterPro" id="IPR050553">
    <property type="entry name" value="Thioredoxin_ResA/DsbE_sf"/>
</dbReference>
<accession>A0AAU9IPS7</accession>
<dbReference type="SUPFAM" id="SSF52833">
    <property type="entry name" value="Thioredoxin-like"/>
    <property type="match status" value="2"/>
</dbReference>
<dbReference type="CDD" id="cd02340">
    <property type="entry name" value="ZZ_NBR1_like"/>
    <property type="match status" value="1"/>
</dbReference>
<sequence>MFGDLLATGSSVIAKASNLGISGLKFNSKKHYGFSGKDVKENIWNTINGKGNYSQVSQLESQLSEEEKSVRLYIEVAPKAGDSFSSLSVYKVSDGEAVTLNFNPEDNKLYLLDFWATWCGPCQEPMKHNQEMLERNPSWEGLAEIIAVSLDDTKEDPDARMREKGWNKITSYWAGAEGFGSTSAKSLGIEGIPSCFLVRNGKLLWSGHPAKVDLEKLINEGIAGSPLSLPPPPPEVGDPCPTLNVLDTNTEEAVALTWREDDGNVYLIDFWATWCGPCQKPMQHNQDMLASHPEWAGKFVILAISLDDGKDEVIERYNQRGWTLVRNLWAGPKGFDESAPQIFGVDGIPTCVLVHKGKVLWKGHPSERKFEQDVDALLKGEPFPTKYQQGEVHLISKEEYDGRIEALKKVYEEFISANPYIEPPTINFDAKLSQTADSHEETQESFIYGEYSATEKDVAASLADKVKDVFPEAEIRVKAIPAEASCERGNQCNLCNAPLTPNDIQYQCLYCDPKHYHCENCEKVVKEGIAGSAKFAHPHSVFVIHPAAQKLDFLKFGASTHEKTEFAEDQEDKKHWCGCDNRNTGHCDGTVAGTRYKCAHCPDFDYCQACQEKYEAKEEKTIAWADSHGHRSWHIMIKLRIP</sequence>
<evidence type="ECO:0000256" key="7">
    <source>
        <dbReference type="ARBA" id="ARBA00023284"/>
    </source>
</evidence>
<dbReference type="CDD" id="cd02966">
    <property type="entry name" value="TlpA_like_family"/>
    <property type="match status" value="2"/>
</dbReference>
<name>A0AAU9IPS7_9CILI</name>
<organism evidence="9 10">
    <name type="scientific">Blepharisma stoltei</name>
    <dbReference type="NCBI Taxonomy" id="1481888"/>
    <lineage>
        <taxon>Eukaryota</taxon>
        <taxon>Sar</taxon>
        <taxon>Alveolata</taxon>
        <taxon>Ciliophora</taxon>
        <taxon>Postciliodesmatophora</taxon>
        <taxon>Heterotrichea</taxon>
        <taxon>Heterotrichida</taxon>
        <taxon>Blepharismidae</taxon>
        <taxon>Blepharisma</taxon>
    </lineage>
</organism>
<dbReference type="AlphaFoldDB" id="A0AAU9IPS7"/>
<feature type="domain" description="Thioredoxin" evidence="8">
    <location>
        <begin position="234"/>
        <end position="379"/>
    </location>
</feature>
<proteinExistence type="predicted"/>
<keyword evidence="3" id="KW-0201">Cytochrome c-type biogenesis</keyword>
<feature type="domain" description="Thioredoxin" evidence="8">
    <location>
        <begin position="78"/>
        <end position="223"/>
    </location>
</feature>